<organism evidence="1 2">
    <name type="scientific">Zarea fungicola</name>
    <dbReference type="NCBI Taxonomy" id="93591"/>
    <lineage>
        <taxon>Eukaryota</taxon>
        <taxon>Fungi</taxon>
        <taxon>Dikarya</taxon>
        <taxon>Ascomycota</taxon>
        <taxon>Pezizomycotina</taxon>
        <taxon>Sordariomycetes</taxon>
        <taxon>Hypocreomycetidae</taxon>
        <taxon>Hypocreales</taxon>
        <taxon>Cordycipitaceae</taxon>
        <taxon>Zarea</taxon>
    </lineage>
</organism>
<comment type="caution">
    <text evidence="1">The sequence shown here is derived from an EMBL/GenBank/DDBJ whole genome shotgun (WGS) entry which is preliminary data.</text>
</comment>
<accession>A0ACC1N537</accession>
<dbReference type="Proteomes" id="UP001143910">
    <property type="component" value="Unassembled WGS sequence"/>
</dbReference>
<name>A0ACC1N537_9HYPO</name>
<proteinExistence type="predicted"/>
<evidence type="ECO:0000313" key="2">
    <source>
        <dbReference type="Proteomes" id="UP001143910"/>
    </source>
</evidence>
<gene>
    <name evidence="1" type="ORF">NQ176_g6076</name>
</gene>
<keyword evidence="2" id="KW-1185">Reference proteome</keyword>
<evidence type="ECO:0000313" key="1">
    <source>
        <dbReference type="EMBL" id="KAJ2974400.1"/>
    </source>
</evidence>
<dbReference type="EMBL" id="JANJQO010000833">
    <property type="protein sequence ID" value="KAJ2974400.1"/>
    <property type="molecule type" value="Genomic_DNA"/>
</dbReference>
<reference evidence="1" key="1">
    <citation type="submission" date="2022-08" db="EMBL/GenBank/DDBJ databases">
        <title>Genome Sequence of Lecanicillium fungicola.</title>
        <authorList>
            <person name="Buettner E."/>
        </authorList>
    </citation>
    <scope>NUCLEOTIDE SEQUENCE</scope>
    <source>
        <strain evidence="1">Babe33</strain>
    </source>
</reference>
<protein>
    <submittedName>
        <fullName evidence="1">Uncharacterized protein</fullName>
    </submittedName>
</protein>
<sequence>MESQREIKYQKAQLGTIKDGKQYLISHEKEAQIEPPGDRNGDAYVAYIIQHADVIRDYVPATYENVISTRKDK</sequence>